<protein>
    <submittedName>
        <fullName evidence="2">Peptidase</fullName>
    </submittedName>
</protein>
<dbReference type="InterPro" id="IPR016047">
    <property type="entry name" value="M23ase_b-sheet_dom"/>
</dbReference>
<dbReference type="Gene3D" id="2.70.70.10">
    <property type="entry name" value="Glucose Permease (Domain IIA)"/>
    <property type="match status" value="1"/>
</dbReference>
<evidence type="ECO:0000313" key="2">
    <source>
        <dbReference type="EMBL" id="GGP16957.1"/>
    </source>
</evidence>
<dbReference type="PANTHER" id="PTHR21666:SF270">
    <property type="entry name" value="MUREIN HYDROLASE ACTIVATOR ENVC"/>
    <property type="match status" value="1"/>
</dbReference>
<dbReference type="InterPro" id="IPR050570">
    <property type="entry name" value="Cell_wall_metabolism_enzyme"/>
</dbReference>
<comment type="caution">
    <text evidence="2">The sequence shown here is derived from an EMBL/GenBank/DDBJ whole genome shotgun (WGS) entry which is preliminary data.</text>
</comment>
<proteinExistence type="predicted"/>
<evidence type="ECO:0000313" key="3">
    <source>
        <dbReference type="Proteomes" id="UP000641206"/>
    </source>
</evidence>
<dbReference type="RefSeq" id="WP_188738477.1">
    <property type="nucleotide sequence ID" value="NZ_BMLW01000023.1"/>
</dbReference>
<evidence type="ECO:0000259" key="1">
    <source>
        <dbReference type="Pfam" id="PF01551"/>
    </source>
</evidence>
<sequence>MDNKQKPIVIEFPLRGEWNAPTTPAKKVPSHGTNRMGLRYAFDFLQLNWNHSHKLSYDVSILRYLLLGVPLKKCYCWGEKIYAPCDGEVVFVEDGNRERKIAHWLVDSLIGIKNSLFFNERKHNFNKIAGNYIILKCSDGVYIAFVHLQTNSAKVCLHDKLEKGAHIGNVGHSGNSTFPHLHFQVMNSDDIANSRGIPCLFEEYEIYRNGQWETVHHSIPSATDRIRFTK</sequence>
<dbReference type="InterPro" id="IPR011055">
    <property type="entry name" value="Dup_hybrid_motif"/>
</dbReference>
<dbReference type="EMBL" id="BMLW01000023">
    <property type="protein sequence ID" value="GGP16957.1"/>
    <property type="molecule type" value="Genomic_DNA"/>
</dbReference>
<dbReference type="Pfam" id="PF01551">
    <property type="entry name" value="Peptidase_M23"/>
    <property type="match status" value="1"/>
</dbReference>
<accession>A0ABQ2P2V3</accession>
<name>A0ABQ2P2V3_9BACI</name>
<gene>
    <name evidence="2" type="ORF">GCM10011346_50990</name>
</gene>
<dbReference type="CDD" id="cd12797">
    <property type="entry name" value="M23_peptidase"/>
    <property type="match status" value="1"/>
</dbReference>
<dbReference type="SUPFAM" id="SSF51261">
    <property type="entry name" value="Duplicated hybrid motif"/>
    <property type="match status" value="1"/>
</dbReference>
<dbReference type="PANTHER" id="PTHR21666">
    <property type="entry name" value="PEPTIDASE-RELATED"/>
    <property type="match status" value="1"/>
</dbReference>
<organism evidence="2 3">
    <name type="scientific">Oceanobacillus neutriphilus</name>
    <dbReference type="NCBI Taxonomy" id="531815"/>
    <lineage>
        <taxon>Bacteria</taxon>
        <taxon>Bacillati</taxon>
        <taxon>Bacillota</taxon>
        <taxon>Bacilli</taxon>
        <taxon>Bacillales</taxon>
        <taxon>Bacillaceae</taxon>
        <taxon>Oceanobacillus</taxon>
    </lineage>
</organism>
<keyword evidence="3" id="KW-1185">Reference proteome</keyword>
<reference evidence="3" key="1">
    <citation type="journal article" date="2019" name="Int. J. Syst. Evol. Microbiol.">
        <title>The Global Catalogue of Microorganisms (GCM) 10K type strain sequencing project: providing services to taxonomists for standard genome sequencing and annotation.</title>
        <authorList>
            <consortium name="The Broad Institute Genomics Platform"/>
            <consortium name="The Broad Institute Genome Sequencing Center for Infectious Disease"/>
            <person name="Wu L."/>
            <person name="Ma J."/>
        </authorList>
    </citation>
    <scope>NUCLEOTIDE SEQUENCE [LARGE SCALE GENOMIC DNA]</scope>
    <source>
        <strain evidence="3">CGMCC 1.7693</strain>
    </source>
</reference>
<feature type="domain" description="M23ase beta-sheet core" evidence="1">
    <location>
        <begin position="126"/>
        <end position="189"/>
    </location>
</feature>
<dbReference type="Proteomes" id="UP000641206">
    <property type="component" value="Unassembled WGS sequence"/>
</dbReference>